<evidence type="ECO:0000256" key="1">
    <source>
        <dbReference type="SAM" id="MobiDB-lite"/>
    </source>
</evidence>
<dbReference type="AlphaFoldDB" id="A0A8J5VJK4"/>
<proteinExistence type="predicted"/>
<reference evidence="2" key="1">
    <citation type="journal article" date="2021" name="bioRxiv">
        <title>Whole Genome Assembly and Annotation of Northern Wild Rice, Zizania palustris L., Supports a Whole Genome Duplication in the Zizania Genus.</title>
        <authorList>
            <person name="Haas M."/>
            <person name="Kono T."/>
            <person name="Macchietto M."/>
            <person name="Millas R."/>
            <person name="McGilp L."/>
            <person name="Shao M."/>
            <person name="Duquette J."/>
            <person name="Hirsch C.N."/>
            <person name="Kimball J."/>
        </authorList>
    </citation>
    <scope>NUCLEOTIDE SEQUENCE</scope>
    <source>
        <tissue evidence="2">Fresh leaf tissue</tissue>
    </source>
</reference>
<sequence>MDASTVETVSAILSDDTHRSELEELCVAALYGKSRGALDSGASLEQSARTDPSVSSPSELPSAFTRRWHGRRYA</sequence>
<evidence type="ECO:0000313" key="3">
    <source>
        <dbReference type="Proteomes" id="UP000729402"/>
    </source>
</evidence>
<feature type="compositionally biased region" description="Polar residues" evidence="1">
    <location>
        <begin position="43"/>
        <end position="59"/>
    </location>
</feature>
<organism evidence="2 3">
    <name type="scientific">Zizania palustris</name>
    <name type="common">Northern wild rice</name>
    <dbReference type="NCBI Taxonomy" id="103762"/>
    <lineage>
        <taxon>Eukaryota</taxon>
        <taxon>Viridiplantae</taxon>
        <taxon>Streptophyta</taxon>
        <taxon>Embryophyta</taxon>
        <taxon>Tracheophyta</taxon>
        <taxon>Spermatophyta</taxon>
        <taxon>Magnoliopsida</taxon>
        <taxon>Liliopsida</taxon>
        <taxon>Poales</taxon>
        <taxon>Poaceae</taxon>
        <taxon>BOP clade</taxon>
        <taxon>Oryzoideae</taxon>
        <taxon>Oryzeae</taxon>
        <taxon>Zizaniinae</taxon>
        <taxon>Zizania</taxon>
    </lineage>
</organism>
<reference evidence="2" key="2">
    <citation type="submission" date="2021-02" db="EMBL/GenBank/DDBJ databases">
        <authorList>
            <person name="Kimball J.A."/>
            <person name="Haas M.W."/>
            <person name="Macchietto M."/>
            <person name="Kono T."/>
            <person name="Duquette J."/>
            <person name="Shao M."/>
        </authorList>
    </citation>
    <scope>NUCLEOTIDE SEQUENCE</scope>
    <source>
        <tissue evidence="2">Fresh leaf tissue</tissue>
    </source>
</reference>
<dbReference type="Proteomes" id="UP000729402">
    <property type="component" value="Unassembled WGS sequence"/>
</dbReference>
<protein>
    <submittedName>
        <fullName evidence="2">Uncharacterized protein</fullName>
    </submittedName>
</protein>
<feature type="region of interest" description="Disordered" evidence="1">
    <location>
        <begin position="40"/>
        <end position="74"/>
    </location>
</feature>
<accession>A0A8J5VJK4</accession>
<name>A0A8J5VJK4_ZIZPA</name>
<dbReference type="EMBL" id="JAAALK010000290">
    <property type="protein sequence ID" value="KAG8046714.1"/>
    <property type="molecule type" value="Genomic_DNA"/>
</dbReference>
<comment type="caution">
    <text evidence="2">The sequence shown here is derived from an EMBL/GenBank/DDBJ whole genome shotgun (WGS) entry which is preliminary data.</text>
</comment>
<evidence type="ECO:0000313" key="2">
    <source>
        <dbReference type="EMBL" id="KAG8046714.1"/>
    </source>
</evidence>
<gene>
    <name evidence="2" type="ORF">GUJ93_ZPchr0008g13399</name>
</gene>
<keyword evidence="3" id="KW-1185">Reference proteome</keyword>